<dbReference type="STRING" id="108003.B1C78_08275"/>
<dbReference type="InterPro" id="IPR052715">
    <property type="entry name" value="RAYT_transposase"/>
</dbReference>
<dbReference type="GO" id="GO:0043565">
    <property type="term" value="F:sequence-specific DNA binding"/>
    <property type="evidence" value="ECO:0007669"/>
    <property type="project" value="TreeGrafter"/>
</dbReference>
<protein>
    <submittedName>
        <fullName evidence="2">Transposase</fullName>
    </submittedName>
</protein>
<accession>A0A1V3NI65</accession>
<reference evidence="2 3" key="1">
    <citation type="submission" date="2017-02" db="EMBL/GenBank/DDBJ databases">
        <title>Genomic diversity within the haloalkaliphilic genus Thioalkalivibrio.</title>
        <authorList>
            <person name="Ahn A.-C."/>
            <person name="Meier-Kolthoff J."/>
            <person name="Overmars L."/>
            <person name="Richter M."/>
            <person name="Woyke T."/>
            <person name="Sorokin D.Y."/>
            <person name="Muyzer G."/>
        </authorList>
    </citation>
    <scope>NUCLEOTIDE SEQUENCE [LARGE SCALE GENOMIC DNA]</scope>
    <source>
        <strain evidence="2 3">ALJD</strain>
    </source>
</reference>
<organism evidence="2 3">
    <name type="scientific">Thioalkalivibrio denitrificans</name>
    <dbReference type="NCBI Taxonomy" id="108003"/>
    <lineage>
        <taxon>Bacteria</taxon>
        <taxon>Pseudomonadati</taxon>
        <taxon>Pseudomonadota</taxon>
        <taxon>Gammaproteobacteria</taxon>
        <taxon>Chromatiales</taxon>
        <taxon>Ectothiorhodospiraceae</taxon>
        <taxon>Thioalkalivibrio</taxon>
    </lineage>
</organism>
<gene>
    <name evidence="2" type="ORF">B1C78_08275</name>
</gene>
<keyword evidence="3" id="KW-1185">Reference proteome</keyword>
<dbReference type="Gene3D" id="3.30.70.1290">
    <property type="entry name" value="Transposase IS200-like"/>
    <property type="match status" value="1"/>
</dbReference>
<dbReference type="PANTHER" id="PTHR36966">
    <property type="entry name" value="REP-ASSOCIATED TYROSINE TRANSPOSASE"/>
    <property type="match status" value="1"/>
</dbReference>
<dbReference type="InterPro" id="IPR002686">
    <property type="entry name" value="Transposase_17"/>
</dbReference>
<dbReference type="GO" id="GO:0006313">
    <property type="term" value="P:DNA transposition"/>
    <property type="evidence" value="ECO:0007669"/>
    <property type="project" value="InterPro"/>
</dbReference>
<feature type="domain" description="Transposase IS200-like" evidence="1">
    <location>
        <begin position="18"/>
        <end position="133"/>
    </location>
</feature>
<proteinExistence type="predicted"/>
<dbReference type="EMBL" id="MVBK01000044">
    <property type="protein sequence ID" value="OOG24807.1"/>
    <property type="molecule type" value="Genomic_DNA"/>
</dbReference>
<dbReference type="SUPFAM" id="SSF143422">
    <property type="entry name" value="Transposase IS200-like"/>
    <property type="match status" value="1"/>
</dbReference>
<name>A0A1V3NI65_9GAMM</name>
<dbReference type="GO" id="GO:0004803">
    <property type="term" value="F:transposase activity"/>
    <property type="evidence" value="ECO:0007669"/>
    <property type="project" value="InterPro"/>
</dbReference>
<dbReference type="Proteomes" id="UP000189462">
    <property type="component" value="Unassembled WGS sequence"/>
</dbReference>
<dbReference type="PANTHER" id="PTHR36966:SF1">
    <property type="entry name" value="REP-ASSOCIATED TYROSINE TRANSPOSASE"/>
    <property type="match status" value="1"/>
</dbReference>
<dbReference type="NCBIfam" id="NF047646">
    <property type="entry name" value="REP_Tyr_transpos"/>
    <property type="match status" value="1"/>
</dbReference>
<comment type="caution">
    <text evidence="2">The sequence shown here is derived from an EMBL/GenBank/DDBJ whole genome shotgun (WGS) entry which is preliminary data.</text>
</comment>
<dbReference type="AlphaFoldDB" id="A0A1V3NI65"/>
<dbReference type="Pfam" id="PF01797">
    <property type="entry name" value="Y1_Tnp"/>
    <property type="match status" value="1"/>
</dbReference>
<evidence type="ECO:0000313" key="3">
    <source>
        <dbReference type="Proteomes" id="UP000189462"/>
    </source>
</evidence>
<sequence length="154" mass="17580">MEDGAMPYSCLRKGRVSVAGQVYLITTVTHRRHPVLADLRVARRVVREMRTLHDRGDVESLAWVLMPDHLHWLFGLGDGHCLADAVGRFKGRSGYMINQLLGRRGPVWQESFHDHALRRDEDLASVARYVVANPLRAGMVKRLGDYAHWDAVWL</sequence>
<evidence type="ECO:0000259" key="1">
    <source>
        <dbReference type="SMART" id="SM01321"/>
    </source>
</evidence>
<evidence type="ECO:0000313" key="2">
    <source>
        <dbReference type="EMBL" id="OOG24807.1"/>
    </source>
</evidence>
<dbReference type="SMART" id="SM01321">
    <property type="entry name" value="Y1_Tnp"/>
    <property type="match status" value="1"/>
</dbReference>
<dbReference type="InterPro" id="IPR036515">
    <property type="entry name" value="Transposase_17_sf"/>
</dbReference>